<dbReference type="EMBL" id="CATNWA010011390">
    <property type="protein sequence ID" value="CAI9561677.1"/>
    <property type="molecule type" value="Genomic_DNA"/>
</dbReference>
<feature type="compositionally biased region" description="Polar residues" evidence="1">
    <location>
        <begin position="59"/>
        <end position="72"/>
    </location>
</feature>
<dbReference type="InterPro" id="IPR040031">
    <property type="entry name" value="Codanin-1"/>
</dbReference>
<protein>
    <submittedName>
        <fullName evidence="2">Uncharacterized protein</fullName>
    </submittedName>
</protein>
<feature type="non-terminal residue" evidence="2">
    <location>
        <position position="218"/>
    </location>
</feature>
<feature type="non-terminal residue" evidence="2">
    <location>
        <position position="1"/>
    </location>
</feature>
<evidence type="ECO:0000256" key="1">
    <source>
        <dbReference type="SAM" id="MobiDB-lite"/>
    </source>
</evidence>
<gene>
    <name evidence="2" type="ORF">SPARVUS_LOCUS5466093</name>
</gene>
<proteinExistence type="predicted"/>
<name>A0ABN9CRP4_9NEOB</name>
<keyword evidence="3" id="KW-1185">Reference proteome</keyword>
<evidence type="ECO:0000313" key="3">
    <source>
        <dbReference type="Proteomes" id="UP001162483"/>
    </source>
</evidence>
<dbReference type="PANTHER" id="PTHR28678">
    <property type="entry name" value="CODANIN-1"/>
    <property type="match status" value="1"/>
</dbReference>
<feature type="region of interest" description="Disordered" evidence="1">
    <location>
        <begin position="59"/>
        <end position="218"/>
    </location>
</feature>
<feature type="compositionally biased region" description="Polar residues" evidence="1">
    <location>
        <begin position="123"/>
        <end position="157"/>
    </location>
</feature>
<accession>A0ABN9CRP4</accession>
<feature type="compositionally biased region" description="Basic and acidic residues" evidence="1">
    <location>
        <begin position="200"/>
        <end position="210"/>
    </location>
</feature>
<comment type="caution">
    <text evidence="2">The sequence shown here is derived from an EMBL/GenBank/DDBJ whole genome shotgun (WGS) entry which is preliminary data.</text>
</comment>
<dbReference type="PANTHER" id="PTHR28678:SF1">
    <property type="entry name" value="CODANIN-1"/>
    <property type="match status" value="1"/>
</dbReference>
<evidence type="ECO:0000313" key="2">
    <source>
        <dbReference type="EMBL" id="CAI9561677.1"/>
    </source>
</evidence>
<reference evidence="2" key="1">
    <citation type="submission" date="2023-05" db="EMBL/GenBank/DDBJ databases">
        <authorList>
            <person name="Stuckert A."/>
        </authorList>
    </citation>
    <scope>NUCLEOTIDE SEQUENCE</scope>
</reference>
<sequence>AAVLELVLLERVTVDAVLRWLTGTTQESPVDINLAPLHFLRKDFVPYLLNFLREQTSEVLSNGPSTPAKTPNSKTVPKPVSSSSQRTILEKRPSQPSGHRGSRVQLFAQSPNSPGASELWFASPNSTNSDSSVMNRSNLTNSSSRAFIQSSPTSSCSPIAHHNEKRSAQKPVLGNFLVLTPEGQTVRRGRKKNNSSGRHVPKDQSRRLTENELQGESN</sequence>
<dbReference type="Proteomes" id="UP001162483">
    <property type="component" value="Unassembled WGS sequence"/>
</dbReference>
<feature type="compositionally biased region" description="Low complexity" evidence="1">
    <location>
        <begin position="73"/>
        <end position="84"/>
    </location>
</feature>
<organism evidence="2 3">
    <name type="scientific">Staurois parvus</name>
    <dbReference type="NCBI Taxonomy" id="386267"/>
    <lineage>
        <taxon>Eukaryota</taxon>
        <taxon>Metazoa</taxon>
        <taxon>Chordata</taxon>
        <taxon>Craniata</taxon>
        <taxon>Vertebrata</taxon>
        <taxon>Euteleostomi</taxon>
        <taxon>Amphibia</taxon>
        <taxon>Batrachia</taxon>
        <taxon>Anura</taxon>
        <taxon>Neobatrachia</taxon>
        <taxon>Ranoidea</taxon>
        <taxon>Ranidae</taxon>
        <taxon>Staurois</taxon>
    </lineage>
</organism>